<dbReference type="PROSITE" id="PS50902">
    <property type="entry name" value="FLAVODOXIN_LIKE"/>
    <property type="match status" value="1"/>
</dbReference>
<dbReference type="OrthoDB" id="9807946at2"/>
<dbReference type="EMBL" id="JQJD01000001">
    <property type="protein sequence ID" value="KGN83250.1"/>
    <property type="molecule type" value="Genomic_DNA"/>
</dbReference>
<dbReference type="InterPro" id="IPR016440">
    <property type="entry name" value="Rubredoxin-O_OxRdtase"/>
</dbReference>
<keyword evidence="4" id="KW-1185">Reference proteome</keyword>
<dbReference type="GO" id="GO:0010181">
    <property type="term" value="F:FMN binding"/>
    <property type="evidence" value="ECO:0007669"/>
    <property type="project" value="InterPro"/>
</dbReference>
<protein>
    <submittedName>
        <fullName evidence="3">Flavodoxin</fullName>
    </submittedName>
</protein>
<comment type="caution">
    <text evidence="3">The sequence shown here is derived from an EMBL/GenBank/DDBJ whole genome shotgun (WGS) entry which is preliminary data.</text>
</comment>
<evidence type="ECO:0000259" key="2">
    <source>
        <dbReference type="PROSITE" id="PS50902"/>
    </source>
</evidence>
<dbReference type="SUPFAM" id="SSF56281">
    <property type="entry name" value="Metallo-hydrolase/oxidoreductase"/>
    <property type="match status" value="1"/>
</dbReference>
<dbReference type="PIRSF" id="PIRSF005243">
    <property type="entry name" value="ROO"/>
    <property type="match status" value="1"/>
</dbReference>
<evidence type="ECO:0000313" key="3">
    <source>
        <dbReference type="EMBL" id="KGN83250.1"/>
    </source>
</evidence>
<sequence length="399" mass="44925">MNFLPKVNDSTYYLGVNDRTKELFEGLWPIPNGVAYNSYLIKDEKNVLLDTVDICYSERFLQRLESALEGAPLHYLIVNHMEPDHSGSIALLRTKYPDVQIVGNKKTLDMVMGYFGINTNCLEVEDGGELNIGSRTLKFVFAPMVHWPEVMFTYDPKEKTLFSADAFGSFGTVDGGIFDDQVCREKYLQEAYRYYSNIVGKYGTFTQKALAKASGIEIDTICSTHGPVWRTHKAEIISLYDRLSRYEGEEGVVVAYGSMYGHTEEVAEVIGRSLAAHGISKVVLHNVSKSHASYIIADVFRYRGLIIGSPTYNNELYPEIDSLLTKLQGRLIPNRLYSCFGGYTWNGAAVKKLIPFGETMKWECVGNPVEIKMSMNGDQEAAAWELGRVMAERLIAERK</sequence>
<dbReference type="PANTHER" id="PTHR43717:SF1">
    <property type="entry name" value="ANAEROBIC NITRIC OXIDE REDUCTASE FLAVORUBREDOXIN"/>
    <property type="match status" value="1"/>
</dbReference>
<feature type="domain" description="Flavodoxin-like" evidence="2">
    <location>
        <begin position="252"/>
        <end position="399"/>
    </location>
</feature>
<dbReference type="Gene3D" id="3.60.15.10">
    <property type="entry name" value="Ribonuclease Z/Hydroxyacylglutathione hydrolase-like"/>
    <property type="match status" value="1"/>
</dbReference>
<dbReference type="STRING" id="36874.HQ34_08325"/>
<comment type="similarity">
    <text evidence="1">In the N-terminal section; belongs to the zinc metallo-hydrolase group 3 family.</text>
</comment>
<dbReference type="AlphaFoldDB" id="A0A0A2EZZ2"/>
<reference evidence="3 4" key="1">
    <citation type="submission" date="2014-08" db="EMBL/GenBank/DDBJ databases">
        <title>Porphyromonas cangingivalis strain:COT-109_OH1386 Genome sequencing.</title>
        <authorList>
            <person name="Wallis C."/>
            <person name="Deusch O."/>
            <person name="O'Flynn C."/>
            <person name="Davis I."/>
            <person name="Jospin G."/>
            <person name="Darling A.E."/>
            <person name="Coil D.A."/>
            <person name="Alexiev A."/>
            <person name="Horsfall A."/>
            <person name="Kirkwood N."/>
            <person name="Harris S."/>
            <person name="Eisen J.A."/>
        </authorList>
    </citation>
    <scope>NUCLEOTIDE SEQUENCE [LARGE SCALE GENOMIC DNA]</scope>
    <source>
        <strain evidence="4">COT-109 OH1386</strain>
    </source>
</reference>
<dbReference type="CDD" id="cd07709">
    <property type="entry name" value="flavodiiron_proteins_MBL-fold"/>
    <property type="match status" value="1"/>
</dbReference>
<gene>
    <name evidence="3" type="ORF">HQ35_00305</name>
</gene>
<dbReference type="InterPro" id="IPR029039">
    <property type="entry name" value="Flavoprotein-like_sf"/>
</dbReference>
<dbReference type="GO" id="GO:0016491">
    <property type="term" value="F:oxidoreductase activity"/>
    <property type="evidence" value="ECO:0007669"/>
    <property type="project" value="InterPro"/>
</dbReference>
<dbReference type="Pfam" id="PF00258">
    <property type="entry name" value="Flavodoxin_1"/>
    <property type="match status" value="1"/>
</dbReference>
<dbReference type="InterPro" id="IPR045761">
    <property type="entry name" value="ODP_dom"/>
</dbReference>
<dbReference type="InterPro" id="IPR008254">
    <property type="entry name" value="Flavodoxin/NO_synth"/>
</dbReference>
<evidence type="ECO:0000313" key="4">
    <source>
        <dbReference type="Proteomes" id="UP000030125"/>
    </source>
</evidence>
<name>A0A0A2EZZ2_PORCN</name>
<dbReference type="SMART" id="SM00849">
    <property type="entry name" value="Lactamase_B"/>
    <property type="match status" value="1"/>
</dbReference>
<dbReference type="Gene3D" id="3.40.50.360">
    <property type="match status" value="1"/>
</dbReference>
<dbReference type="GO" id="GO:0046872">
    <property type="term" value="F:metal ion binding"/>
    <property type="evidence" value="ECO:0007669"/>
    <property type="project" value="InterPro"/>
</dbReference>
<dbReference type="SUPFAM" id="SSF52218">
    <property type="entry name" value="Flavoproteins"/>
    <property type="match status" value="1"/>
</dbReference>
<evidence type="ECO:0000256" key="1">
    <source>
        <dbReference type="ARBA" id="ARBA00007121"/>
    </source>
</evidence>
<dbReference type="InterPro" id="IPR001279">
    <property type="entry name" value="Metallo-B-lactamas"/>
</dbReference>
<dbReference type="InterPro" id="IPR036866">
    <property type="entry name" value="RibonucZ/Hydroxyglut_hydro"/>
</dbReference>
<dbReference type="eggNOG" id="COG0426">
    <property type="taxonomic scope" value="Bacteria"/>
</dbReference>
<dbReference type="Pfam" id="PF19583">
    <property type="entry name" value="ODP"/>
    <property type="match status" value="1"/>
</dbReference>
<dbReference type="RefSeq" id="WP_036849825.1">
    <property type="nucleotide sequence ID" value="NZ_JQJD01000001.1"/>
</dbReference>
<dbReference type="GO" id="GO:0009055">
    <property type="term" value="F:electron transfer activity"/>
    <property type="evidence" value="ECO:0007669"/>
    <property type="project" value="InterPro"/>
</dbReference>
<dbReference type="PANTHER" id="PTHR43717">
    <property type="entry name" value="ANAEROBIC NITRIC OXIDE REDUCTASE FLAVORUBREDOXIN"/>
    <property type="match status" value="1"/>
</dbReference>
<accession>A0A0A2EZZ2</accession>
<proteinExistence type="inferred from homology"/>
<dbReference type="Proteomes" id="UP000030125">
    <property type="component" value="Unassembled WGS sequence"/>
</dbReference>
<organism evidence="3 4">
    <name type="scientific">Porphyromonas cangingivalis</name>
    <dbReference type="NCBI Taxonomy" id="36874"/>
    <lineage>
        <taxon>Bacteria</taxon>
        <taxon>Pseudomonadati</taxon>
        <taxon>Bacteroidota</taxon>
        <taxon>Bacteroidia</taxon>
        <taxon>Bacteroidales</taxon>
        <taxon>Porphyromonadaceae</taxon>
        <taxon>Porphyromonas</taxon>
    </lineage>
</organism>